<accession>A0A1Y2HNR7</accession>
<proteinExistence type="predicted"/>
<name>A0A1Y2HNR7_9FUNG</name>
<protein>
    <submittedName>
        <fullName evidence="2">Uncharacterized protein</fullName>
    </submittedName>
</protein>
<feature type="region of interest" description="Disordered" evidence="1">
    <location>
        <begin position="26"/>
        <end position="70"/>
    </location>
</feature>
<gene>
    <name evidence="2" type="ORF">BCR44DRAFT_33598</name>
</gene>
<dbReference type="AlphaFoldDB" id="A0A1Y2HNR7"/>
<reference evidence="2 3" key="1">
    <citation type="submission" date="2016-07" db="EMBL/GenBank/DDBJ databases">
        <title>Pervasive Adenine N6-methylation of Active Genes in Fungi.</title>
        <authorList>
            <consortium name="DOE Joint Genome Institute"/>
            <person name="Mondo S.J."/>
            <person name="Dannebaum R.O."/>
            <person name="Kuo R.C."/>
            <person name="Labutti K."/>
            <person name="Haridas S."/>
            <person name="Kuo A."/>
            <person name="Salamov A."/>
            <person name="Ahrendt S.R."/>
            <person name="Lipzen A."/>
            <person name="Sullivan W."/>
            <person name="Andreopoulos W.B."/>
            <person name="Clum A."/>
            <person name="Lindquist E."/>
            <person name="Daum C."/>
            <person name="Ramamoorthy G.K."/>
            <person name="Gryganskyi A."/>
            <person name="Culley D."/>
            <person name="Magnuson J.K."/>
            <person name="James T.Y."/>
            <person name="O'Malley M.A."/>
            <person name="Stajich J.E."/>
            <person name="Spatafora J.W."/>
            <person name="Visel A."/>
            <person name="Grigoriev I.V."/>
        </authorList>
    </citation>
    <scope>NUCLEOTIDE SEQUENCE [LARGE SCALE GENOMIC DNA]</scope>
    <source>
        <strain evidence="2 3">PL171</strain>
    </source>
</reference>
<evidence type="ECO:0000313" key="2">
    <source>
        <dbReference type="EMBL" id="ORZ34772.1"/>
    </source>
</evidence>
<keyword evidence="3" id="KW-1185">Reference proteome</keyword>
<evidence type="ECO:0000256" key="1">
    <source>
        <dbReference type="SAM" id="MobiDB-lite"/>
    </source>
</evidence>
<dbReference type="Proteomes" id="UP000193411">
    <property type="component" value="Unassembled WGS sequence"/>
</dbReference>
<comment type="caution">
    <text evidence="2">The sequence shown here is derived from an EMBL/GenBank/DDBJ whole genome shotgun (WGS) entry which is preliminary data.</text>
</comment>
<organism evidence="2 3">
    <name type="scientific">Catenaria anguillulae PL171</name>
    <dbReference type="NCBI Taxonomy" id="765915"/>
    <lineage>
        <taxon>Eukaryota</taxon>
        <taxon>Fungi</taxon>
        <taxon>Fungi incertae sedis</taxon>
        <taxon>Blastocladiomycota</taxon>
        <taxon>Blastocladiomycetes</taxon>
        <taxon>Blastocladiales</taxon>
        <taxon>Catenariaceae</taxon>
        <taxon>Catenaria</taxon>
    </lineage>
</organism>
<sequence>MNTYVFGLAHSMQFFEALPTFQLASTPHSAMTRPIEPESRPGHGRDHLPPSTDHDHEKHQGIDSSQVSDPTAWSAIRHQLELVSQSLSHTALLQSPSQLQSQSQEHQDHTRSRLLVAHHVSHAKAQIMQSGAIDALVTSLRSYGHDAARPNAAETLLLFKELASSLPRPPPVVKHTLVAAHPRLRSEQHQSEPADVTANLFPNKQQPTSDLPQSFSTFLAPLDQARPSWSTRVSVNVDVRELNVSLPVRCCRIV</sequence>
<feature type="compositionally biased region" description="Basic and acidic residues" evidence="1">
    <location>
        <begin position="35"/>
        <end position="61"/>
    </location>
</feature>
<dbReference type="EMBL" id="MCFL01000026">
    <property type="protein sequence ID" value="ORZ34772.1"/>
    <property type="molecule type" value="Genomic_DNA"/>
</dbReference>
<evidence type="ECO:0000313" key="3">
    <source>
        <dbReference type="Proteomes" id="UP000193411"/>
    </source>
</evidence>